<dbReference type="InterPro" id="IPR018517">
    <property type="entry name" value="tRNA_hU_synthase_CS"/>
</dbReference>
<evidence type="ECO:0000313" key="16">
    <source>
        <dbReference type="EMBL" id="MBA2133774.1"/>
    </source>
</evidence>
<reference evidence="16" key="1">
    <citation type="submission" date="2020-06" db="EMBL/GenBank/DDBJ databases">
        <title>Novel chitinolytic bacterium.</title>
        <authorList>
            <person name="Ungkulpasvich U."/>
            <person name="Kosugi A."/>
            <person name="Uke A."/>
        </authorList>
    </citation>
    <scope>NUCLEOTIDE SEQUENCE</scope>
    <source>
        <strain evidence="16">UUS1-1</strain>
    </source>
</reference>
<protein>
    <recommendedName>
        <fullName evidence="12">tRNA-dihydrouridine synthase</fullName>
        <ecNumber evidence="12">1.3.1.-</ecNumber>
    </recommendedName>
</protein>
<dbReference type="InterPro" id="IPR035587">
    <property type="entry name" value="DUS-like_FMN-bd"/>
</dbReference>
<feature type="binding site" evidence="14">
    <location>
        <begin position="16"/>
        <end position="18"/>
    </location>
    <ligand>
        <name>FMN</name>
        <dbReference type="ChEBI" id="CHEBI:58210"/>
    </ligand>
</feature>
<evidence type="ECO:0000256" key="10">
    <source>
        <dbReference type="ARBA" id="ARBA00048205"/>
    </source>
</evidence>
<dbReference type="InterPro" id="IPR024036">
    <property type="entry name" value="tRNA-dHydroUridine_Synthase_C"/>
</dbReference>
<dbReference type="RefSeq" id="WP_181340240.1">
    <property type="nucleotide sequence ID" value="NZ_JAAKDE010000019.1"/>
</dbReference>
<organism evidence="16 17">
    <name type="scientific">Capillibacterium thermochitinicola</name>
    <dbReference type="NCBI Taxonomy" id="2699427"/>
    <lineage>
        <taxon>Bacteria</taxon>
        <taxon>Bacillati</taxon>
        <taxon>Bacillota</taxon>
        <taxon>Capillibacterium</taxon>
    </lineage>
</organism>
<comment type="function">
    <text evidence="2 12">Catalyzes the synthesis of 5,6-dihydrouridine (D), a modified base found in the D-loop of most tRNAs, via the reduction of the C5-C6 double bond in target uridines.</text>
</comment>
<dbReference type="InterPro" id="IPR001269">
    <property type="entry name" value="DUS_fam"/>
</dbReference>
<dbReference type="CDD" id="cd02801">
    <property type="entry name" value="DUS_like_FMN"/>
    <property type="match status" value="1"/>
</dbReference>
<dbReference type="EC" id="1.3.1.-" evidence="12"/>
<evidence type="ECO:0000313" key="17">
    <source>
        <dbReference type="Proteomes" id="UP000657177"/>
    </source>
</evidence>
<feature type="binding site" evidence="14">
    <location>
        <position position="139"/>
    </location>
    <ligand>
        <name>FMN</name>
        <dbReference type="ChEBI" id="CHEBI:58210"/>
    </ligand>
</feature>
<dbReference type="Pfam" id="PF01207">
    <property type="entry name" value="Dus"/>
    <property type="match status" value="1"/>
</dbReference>
<evidence type="ECO:0000256" key="5">
    <source>
        <dbReference type="ARBA" id="ARBA00022643"/>
    </source>
</evidence>
<keyword evidence="3" id="KW-0820">tRNA-binding</keyword>
<dbReference type="EMBL" id="JAAKDE010000019">
    <property type="protein sequence ID" value="MBA2133774.1"/>
    <property type="molecule type" value="Genomic_DNA"/>
</dbReference>
<comment type="catalytic activity">
    <reaction evidence="10">
        <text>a 5,6-dihydrouridine in tRNA + NADP(+) = a uridine in tRNA + NADPH + H(+)</text>
        <dbReference type="Rhea" id="RHEA:23624"/>
        <dbReference type="Rhea" id="RHEA-COMP:13339"/>
        <dbReference type="Rhea" id="RHEA-COMP:13887"/>
        <dbReference type="ChEBI" id="CHEBI:15378"/>
        <dbReference type="ChEBI" id="CHEBI:57783"/>
        <dbReference type="ChEBI" id="CHEBI:58349"/>
        <dbReference type="ChEBI" id="CHEBI:65315"/>
        <dbReference type="ChEBI" id="CHEBI:74443"/>
    </reaction>
</comment>
<comment type="similarity">
    <text evidence="12">Belongs to the dus family.</text>
</comment>
<evidence type="ECO:0000256" key="14">
    <source>
        <dbReference type="PIRSR" id="PIRSR006621-2"/>
    </source>
</evidence>
<dbReference type="GO" id="GO:0017150">
    <property type="term" value="F:tRNA dihydrouridine synthase activity"/>
    <property type="evidence" value="ECO:0007669"/>
    <property type="project" value="InterPro"/>
</dbReference>
<evidence type="ECO:0000256" key="2">
    <source>
        <dbReference type="ARBA" id="ARBA00002790"/>
    </source>
</evidence>
<dbReference type="Gene3D" id="1.10.1200.80">
    <property type="entry name" value="Putative flavin oxidoreducatase, domain 2"/>
    <property type="match status" value="1"/>
</dbReference>
<sequence length="336" mass="36103">MQIGDLKLANPVVTAPMAGVTDLPFRLLLKEQGCGLVCGEMVSAQALVYGNRNTLNLLATDPRERPVSIQLFGSDPETMARAAGILATYPVDVIDINMGCPVPKVVKNGEGAALLNDLPRAARIVRAVVAEVDCPVTVKMRRGWAPGAEVAPELAVLCAEAGAAAVAVHGRFRDQFYSGQADWDVIRKVKTAVNIPVIGNGDIFTAADALRMRAETGCDGVMVGRGLLGNPWLVRETVAALTGAPVPPPPSIEERFAFIRRHLSAQIAFCGEERGVKEMRKHLTWYLKGFPGAARARQRINEAVSLGELLALLDAYEEDLKKNFRPNCPEISPSSS</sequence>
<feature type="binding site" evidence="14">
    <location>
        <position position="70"/>
    </location>
    <ligand>
        <name>FMN</name>
        <dbReference type="ChEBI" id="CHEBI:58210"/>
    </ligand>
</feature>
<keyword evidence="8" id="KW-0694">RNA-binding</keyword>
<dbReference type="PANTHER" id="PTHR45846">
    <property type="entry name" value="TRNA-DIHYDROURIDINE(47) SYNTHASE [NAD(P)(+)]-LIKE"/>
    <property type="match status" value="1"/>
</dbReference>
<feature type="active site" description="Proton donor" evidence="13">
    <location>
        <position position="100"/>
    </location>
</feature>
<comment type="caution">
    <text evidence="16">The sequence shown here is derived from an EMBL/GenBank/DDBJ whole genome shotgun (WGS) entry which is preliminary data.</text>
</comment>
<feature type="binding site" evidence="14">
    <location>
        <position position="169"/>
    </location>
    <ligand>
        <name>FMN</name>
        <dbReference type="ChEBI" id="CHEBI:58210"/>
    </ligand>
</feature>
<evidence type="ECO:0000256" key="9">
    <source>
        <dbReference type="ARBA" id="ARBA00023002"/>
    </source>
</evidence>
<dbReference type="Proteomes" id="UP000657177">
    <property type="component" value="Unassembled WGS sequence"/>
</dbReference>
<accession>A0A8J6LMI0</accession>
<keyword evidence="9 12" id="KW-0560">Oxidoreductase</keyword>
<keyword evidence="5 12" id="KW-0288">FMN</keyword>
<dbReference type="GO" id="GO:0050660">
    <property type="term" value="F:flavin adenine dinucleotide binding"/>
    <property type="evidence" value="ECO:0007669"/>
    <property type="project" value="InterPro"/>
</dbReference>
<keyword evidence="4 12" id="KW-0285">Flavoprotein</keyword>
<keyword evidence="14" id="KW-0547">Nucleotide-binding</keyword>
<evidence type="ECO:0000256" key="13">
    <source>
        <dbReference type="PIRSR" id="PIRSR006621-1"/>
    </source>
</evidence>
<name>A0A8J6LMI0_9FIRM</name>
<dbReference type="AlphaFoldDB" id="A0A8J6LMI0"/>
<evidence type="ECO:0000259" key="15">
    <source>
        <dbReference type="Pfam" id="PF01207"/>
    </source>
</evidence>
<keyword evidence="17" id="KW-1185">Reference proteome</keyword>
<dbReference type="InterPro" id="IPR013785">
    <property type="entry name" value="Aldolase_TIM"/>
</dbReference>
<dbReference type="NCBIfam" id="TIGR00737">
    <property type="entry name" value="nifR3_yhdG"/>
    <property type="match status" value="1"/>
</dbReference>
<dbReference type="PIRSF" id="PIRSF006621">
    <property type="entry name" value="Dus"/>
    <property type="match status" value="1"/>
</dbReference>
<evidence type="ECO:0000256" key="6">
    <source>
        <dbReference type="ARBA" id="ARBA00022694"/>
    </source>
</evidence>
<evidence type="ECO:0000256" key="12">
    <source>
        <dbReference type="PIRNR" id="PIRNR006621"/>
    </source>
</evidence>
<dbReference type="PROSITE" id="PS01136">
    <property type="entry name" value="UPF0034"/>
    <property type="match status" value="1"/>
</dbReference>
<dbReference type="Gene3D" id="3.20.20.70">
    <property type="entry name" value="Aldolase class I"/>
    <property type="match status" value="1"/>
</dbReference>
<evidence type="ECO:0000256" key="3">
    <source>
        <dbReference type="ARBA" id="ARBA00022555"/>
    </source>
</evidence>
<feature type="binding site" evidence="14">
    <location>
        <begin position="224"/>
        <end position="225"/>
    </location>
    <ligand>
        <name>FMN</name>
        <dbReference type="ChEBI" id="CHEBI:58210"/>
    </ligand>
</feature>
<dbReference type="SUPFAM" id="SSF51395">
    <property type="entry name" value="FMN-linked oxidoreductases"/>
    <property type="match status" value="1"/>
</dbReference>
<comment type="cofactor">
    <cofactor evidence="1 12 14">
        <name>FMN</name>
        <dbReference type="ChEBI" id="CHEBI:58210"/>
    </cofactor>
</comment>
<evidence type="ECO:0000256" key="8">
    <source>
        <dbReference type="ARBA" id="ARBA00022884"/>
    </source>
</evidence>
<keyword evidence="7" id="KW-0521">NADP</keyword>
<evidence type="ECO:0000256" key="11">
    <source>
        <dbReference type="ARBA" id="ARBA00048802"/>
    </source>
</evidence>
<keyword evidence="6 12" id="KW-0819">tRNA processing</keyword>
<gene>
    <name evidence="16" type="primary">dusB</name>
    <name evidence="16" type="ORF">G5B42_09545</name>
</gene>
<evidence type="ECO:0000256" key="4">
    <source>
        <dbReference type="ARBA" id="ARBA00022630"/>
    </source>
</evidence>
<evidence type="ECO:0000256" key="7">
    <source>
        <dbReference type="ARBA" id="ARBA00022857"/>
    </source>
</evidence>
<evidence type="ECO:0000256" key="1">
    <source>
        <dbReference type="ARBA" id="ARBA00001917"/>
    </source>
</evidence>
<dbReference type="PANTHER" id="PTHR45846:SF1">
    <property type="entry name" value="TRNA-DIHYDROURIDINE(47) SYNTHASE [NAD(P)(+)]-LIKE"/>
    <property type="match status" value="1"/>
</dbReference>
<dbReference type="GO" id="GO:0000049">
    <property type="term" value="F:tRNA binding"/>
    <property type="evidence" value="ECO:0007669"/>
    <property type="project" value="UniProtKB-KW"/>
</dbReference>
<dbReference type="InterPro" id="IPR004652">
    <property type="entry name" value="DusB-like"/>
</dbReference>
<proteinExistence type="inferred from homology"/>
<comment type="catalytic activity">
    <reaction evidence="11">
        <text>a 5,6-dihydrouridine in tRNA + NAD(+) = a uridine in tRNA + NADH + H(+)</text>
        <dbReference type="Rhea" id="RHEA:54452"/>
        <dbReference type="Rhea" id="RHEA-COMP:13339"/>
        <dbReference type="Rhea" id="RHEA-COMP:13887"/>
        <dbReference type="ChEBI" id="CHEBI:15378"/>
        <dbReference type="ChEBI" id="CHEBI:57540"/>
        <dbReference type="ChEBI" id="CHEBI:57945"/>
        <dbReference type="ChEBI" id="CHEBI:65315"/>
        <dbReference type="ChEBI" id="CHEBI:74443"/>
    </reaction>
</comment>
<feature type="domain" description="DUS-like FMN-binding" evidence="15">
    <location>
        <begin position="14"/>
        <end position="318"/>
    </location>
</feature>